<dbReference type="OrthoDB" id="9816539at2"/>
<evidence type="ECO:0000313" key="1">
    <source>
        <dbReference type="EMBL" id="TGE13821.1"/>
    </source>
</evidence>
<comment type="caution">
    <text evidence="1">The sequence shown here is derived from an EMBL/GenBank/DDBJ whole genome shotgun (WGS) entry which is preliminary data.</text>
</comment>
<dbReference type="Proteomes" id="UP000297739">
    <property type="component" value="Unassembled WGS sequence"/>
</dbReference>
<dbReference type="AlphaFoldDB" id="A0A4Z0PHQ6"/>
<evidence type="ECO:0000313" key="2">
    <source>
        <dbReference type="Proteomes" id="UP000297739"/>
    </source>
</evidence>
<protein>
    <submittedName>
        <fullName evidence="1">Uncharacterized protein</fullName>
    </submittedName>
</protein>
<sequence>MKSPSKPVLAAALHRYNDTPQPDFCGLSPAQMHPLLYQPLGPASVVQLRANVPDEVLNQVPFLRLTEAFLQLLQRETPLRLTPLGALPRKYLRELYAHGFLREEGLETGLFTLSREIDSLAITTLHQTTRLAGLARLVRGQLLLTKKGTQLLDPAHRPALWALVLDTFTNRFLWASHDGYPSQTVGQTGWAYSVYLLARFGQQPHPVSFYAAHYQRAFPFVLAEFTDPVYRTPLEQLTHCYGVRTFERGLNWFGLLGPEPQASVLYQPDQPLSASPLLAQLFDVQQAPV</sequence>
<accession>A0A4Z0PHQ6</accession>
<organism evidence="1 2">
    <name type="scientific">Hymenobacter elongatus</name>
    <dbReference type="NCBI Taxonomy" id="877208"/>
    <lineage>
        <taxon>Bacteria</taxon>
        <taxon>Pseudomonadati</taxon>
        <taxon>Bacteroidota</taxon>
        <taxon>Cytophagia</taxon>
        <taxon>Cytophagales</taxon>
        <taxon>Hymenobacteraceae</taxon>
        <taxon>Hymenobacter</taxon>
    </lineage>
</organism>
<dbReference type="EMBL" id="SRLD01000050">
    <property type="protein sequence ID" value="TGE13821.1"/>
    <property type="molecule type" value="Genomic_DNA"/>
</dbReference>
<name>A0A4Z0PHQ6_9BACT</name>
<gene>
    <name evidence="1" type="ORF">E5J99_18885</name>
</gene>
<reference evidence="1 2" key="1">
    <citation type="submission" date="2019-04" db="EMBL/GenBank/DDBJ databases">
        <authorList>
            <person name="Feng G."/>
            <person name="Zhang J."/>
            <person name="Zhu H."/>
        </authorList>
    </citation>
    <scope>NUCLEOTIDE SEQUENCE [LARGE SCALE GENOMIC DNA]</scope>
    <source>
        <strain evidence="1 2">JCM 17223</strain>
    </source>
</reference>
<proteinExistence type="predicted"/>
<keyword evidence="2" id="KW-1185">Reference proteome</keyword>
<dbReference type="RefSeq" id="WP_135499378.1">
    <property type="nucleotide sequence ID" value="NZ_SRLD01000050.1"/>
</dbReference>